<dbReference type="EMBL" id="CALSDN010000002">
    <property type="protein sequence ID" value="CAH6719899.1"/>
    <property type="molecule type" value="Genomic_DNA"/>
</dbReference>
<sequence>MESPITVSLEDLVNGIKDETLDQAFGPDSLGIIVIKDLPSYYQELRLKVLKSASVLANQPPELLETLEDEESSWITGWSCGKEKLRSGLPDYNKGSFYVNCAFHKDDSLEGPSKELCEKFPDYKTYTTPNIWPPSNIKELETFKKDMKQLVNLIIEVAEKVAVNCDNYISKRFDIEKNYLKRTVQNSTCSKARLLHYYPIDPNDTNAPNADDDWCGEHLDHSCITGLTSALFLDESKDLLHDLPTSPDPTAGLYIRNRKNEVVKVNIPKDCLAFQTGSALQEVSKGNFKAVPHYVKGTNIPNIARNTLAVFCQPDLDEMVNKSENFADFATRILNSNY</sequence>
<evidence type="ECO:0000313" key="2">
    <source>
        <dbReference type="Proteomes" id="UP001152531"/>
    </source>
</evidence>
<protein>
    <submittedName>
        <fullName evidence="1">Uncharacterized protein</fullName>
    </submittedName>
</protein>
<evidence type="ECO:0000313" key="1">
    <source>
        <dbReference type="EMBL" id="CAH6719899.1"/>
    </source>
</evidence>
<dbReference type="Proteomes" id="UP001152531">
    <property type="component" value="Unassembled WGS sequence"/>
</dbReference>
<name>A0ACA9Y4J1_9ASCO</name>
<gene>
    <name evidence="1" type="ORF">CLIB1444_02S19108</name>
</gene>
<keyword evidence="2" id="KW-1185">Reference proteome</keyword>
<accession>A0ACA9Y4J1</accession>
<organism evidence="1 2">
    <name type="scientific">[Candida] jaroonii</name>
    <dbReference type="NCBI Taxonomy" id="467808"/>
    <lineage>
        <taxon>Eukaryota</taxon>
        <taxon>Fungi</taxon>
        <taxon>Dikarya</taxon>
        <taxon>Ascomycota</taxon>
        <taxon>Saccharomycotina</taxon>
        <taxon>Pichiomycetes</taxon>
        <taxon>Debaryomycetaceae</taxon>
        <taxon>Yamadazyma</taxon>
    </lineage>
</organism>
<comment type="caution">
    <text evidence="1">The sequence shown here is derived from an EMBL/GenBank/DDBJ whole genome shotgun (WGS) entry which is preliminary data.</text>
</comment>
<proteinExistence type="predicted"/>
<reference evidence="1" key="1">
    <citation type="submission" date="2022-06" db="EMBL/GenBank/DDBJ databases">
        <authorList>
            <person name="Legras J.-L."/>
            <person name="Devillers H."/>
            <person name="Grondin C."/>
        </authorList>
    </citation>
    <scope>NUCLEOTIDE SEQUENCE</scope>
    <source>
        <strain evidence="1">CLIB 1444</strain>
    </source>
</reference>